<reference evidence="1 2" key="1">
    <citation type="submission" date="2024-05" db="EMBL/GenBank/DDBJ databases">
        <title>A draft genome resource for the thread blight pathogen Marasmius tenuissimus strain MS-2.</title>
        <authorList>
            <person name="Yulfo-Soto G.E."/>
            <person name="Baruah I.K."/>
            <person name="Amoako-Attah I."/>
            <person name="Bukari Y."/>
            <person name="Meinhardt L.W."/>
            <person name="Bailey B.A."/>
            <person name="Cohen S.P."/>
        </authorList>
    </citation>
    <scope>NUCLEOTIDE SEQUENCE [LARGE SCALE GENOMIC DNA]</scope>
    <source>
        <strain evidence="1 2">MS-2</strain>
    </source>
</reference>
<gene>
    <name evidence="1" type="ORF">AAF712_003609</name>
</gene>
<name>A0ABR3A5I4_9AGAR</name>
<accession>A0ABR3A5I4</accession>
<proteinExistence type="predicted"/>
<protein>
    <submittedName>
        <fullName evidence="1">Uncharacterized protein</fullName>
    </submittedName>
</protein>
<keyword evidence="2" id="KW-1185">Reference proteome</keyword>
<sequence length="182" mass="20839">MPPRRVKEEPQDEIFNFALSQASQASSDDNTALEMALAEKYTASKEKKKRENQQKFLAASKKHLLKELTTPVEDVQATCQSVYVLFVLLLRQTVLRECSEELVEAFVVNYATEEDNIRKIWCEIIEEERKLQSYIETCRSNNETASKTGVEDLNIKGMSRVHTVCQNYQKAIDFVKPAKISA</sequence>
<evidence type="ECO:0000313" key="1">
    <source>
        <dbReference type="EMBL" id="KAL0069246.1"/>
    </source>
</evidence>
<dbReference type="Proteomes" id="UP001437256">
    <property type="component" value="Unassembled WGS sequence"/>
</dbReference>
<dbReference type="EMBL" id="JBBXMP010000013">
    <property type="protein sequence ID" value="KAL0069246.1"/>
    <property type="molecule type" value="Genomic_DNA"/>
</dbReference>
<evidence type="ECO:0000313" key="2">
    <source>
        <dbReference type="Proteomes" id="UP001437256"/>
    </source>
</evidence>
<comment type="caution">
    <text evidence="1">The sequence shown here is derived from an EMBL/GenBank/DDBJ whole genome shotgun (WGS) entry which is preliminary data.</text>
</comment>
<organism evidence="1 2">
    <name type="scientific">Marasmius tenuissimus</name>
    <dbReference type="NCBI Taxonomy" id="585030"/>
    <lineage>
        <taxon>Eukaryota</taxon>
        <taxon>Fungi</taxon>
        <taxon>Dikarya</taxon>
        <taxon>Basidiomycota</taxon>
        <taxon>Agaricomycotina</taxon>
        <taxon>Agaricomycetes</taxon>
        <taxon>Agaricomycetidae</taxon>
        <taxon>Agaricales</taxon>
        <taxon>Marasmiineae</taxon>
        <taxon>Marasmiaceae</taxon>
        <taxon>Marasmius</taxon>
    </lineage>
</organism>